<dbReference type="SUPFAM" id="SSF63825">
    <property type="entry name" value="YWTD domain"/>
    <property type="match status" value="1"/>
</dbReference>
<protein>
    <submittedName>
        <fullName evidence="1">Uncharacterized protein</fullName>
    </submittedName>
</protein>
<accession>X1JWK7</accession>
<feature type="non-terminal residue" evidence="1">
    <location>
        <position position="1"/>
    </location>
</feature>
<proteinExistence type="predicted"/>
<dbReference type="EMBL" id="BARU01040897">
    <property type="protein sequence ID" value="GAH82649.1"/>
    <property type="molecule type" value="Genomic_DNA"/>
</dbReference>
<dbReference type="InterPro" id="IPR011042">
    <property type="entry name" value="6-blade_b-propeller_TolB-like"/>
</dbReference>
<comment type="caution">
    <text evidence="1">The sequence shown here is derived from an EMBL/GenBank/DDBJ whole genome shotgun (WGS) entry which is preliminary data.</text>
</comment>
<organism evidence="1">
    <name type="scientific">marine sediment metagenome</name>
    <dbReference type="NCBI Taxonomy" id="412755"/>
    <lineage>
        <taxon>unclassified sequences</taxon>
        <taxon>metagenomes</taxon>
        <taxon>ecological metagenomes</taxon>
    </lineage>
</organism>
<dbReference type="AlphaFoldDB" id="X1JWK7"/>
<reference evidence="1" key="1">
    <citation type="journal article" date="2014" name="Front. Microbiol.">
        <title>High frequency of phylogenetically diverse reductive dehalogenase-homologous genes in deep subseafloor sedimentary metagenomes.</title>
        <authorList>
            <person name="Kawai M."/>
            <person name="Futagami T."/>
            <person name="Toyoda A."/>
            <person name="Takaki Y."/>
            <person name="Nishi S."/>
            <person name="Hori S."/>
            <person name="Arai W."/>
            <person name="Tsubouchi T."/>
            <person name="Morono Y."/>
            <person name="Uchiyama I."/>
            <person name="Ito T."/>
            <person name="Fujiyama A."/>
            <person name="Inagaki F."/>
            <person name="Takami H."/>
        </authorList>
    </citation>
    <scope>NUCLEOTIDE SEQUENCE</scope>
    <source>
        <strain evidence="1">Expedition CK06-06</strain>
    </source>
</reference>
<dbReference type="Gene3D" id="2.120.10.30">
    <property type="entry name" value="TolB, C-terminal domain"/>
    <property type="match status" value="1"/>
</dbReference>
<sequence length="198" mass="22485">GALIGTYLPIPTITWVTGLAYIPDEYSIYALRNDYPDLSVYSISMYNFHTENLFSVSISYPNGLAYDGDDGLWIGSSSYDRYVYGLDMNGVEWTSFPTLAKYPYGVMTDGTYVYVLGYEDGKIWKYDMDGNTIYEDPFPLDPLFEVGEEHSYNGNLVWAGDGVFYQSCRDTFTIYEIDLNVEVAVQPDSIGYIKALMR</sequence>
<gene>
    <name evidence="1" type="ORF">S03H2_63169</name>
</gene>
<evidence type="ECO:0000313" key="1">
    <source>
        <dbReference type="EMBL" id="GAH82649.1"/>
    </source>
</evidence>
<name>X1JWK7_9ZZZZ</name>